<dbReference type="InterPro" id="IPR050109">
    <property type="entry name" value="HTH-type_TetR-like_transc_reg"/>
</dbReference>
<keyword evidence="9" id="KW-1185">Reference proteome</keyword>
<dbReference type="GO" id="GO:0000976">
    <property type="term" value="F:transcription cis-regulatory region binding"/>
    <property type="evidence" value="ECO:0007669"/>
    <property type="project" value="TreeGrafter"/>
</dbReference>
<evidence type="ECO:0000256" key="2">
    <source>
        <dbReference type="ARBA" id="ARBA00023015"/>
    </source>
</evidence>
<dbReference type="Pfam" id="PF02909">
    <property type="entry name" value="TetR_C_1"/>
    <property type="match status" value="1"/>
</dbReference>
<organism evidence="8 9">
    <name type="scientific">Nocardioides luteus</name>
    <dbReference type="NCBI Taxonomy" id="1844"/>
    <lineage>
        <taxon>Bacteria</taxon>
        <taxon>Bacillati</taxon>
        <taxon>Actinomycetota</taxon>
        <taxon>Actinomycetes</taxon>
        <taxon>Propionibacteriales</taxon>
        <taxon>Nocardioidaceae</taxon>
        <taxon>Nocardioides</taxon>
    </lineage>
</organism>
<accession>A0A1J4N4E4</accession>
<evidence type="ECO:0000313" key="9">
    <source>
        <dbReference type="Proteomes" id="UP000033772"/>
    </source>
</evidence>
<gene>
    <name evidence="8" type="ORF">UG56_012890</name>
</gene>
<sequence length="224" mass="24219">MNARSDSASTSRTRGRPPVPKERIVATALKIVDEDGADALSLRVLAQRLDSSTATLYRHFSNRAELINQVIDHTFGSVPVQADELRGLGWEEACRAMATWMFENLRSHPNVAPLLLAQVPTGPNALALREVALQVLLDAGFSPSVAIRCYATLARFVLGFAIQLNGEDPEDAALAEVYGKSGENSLAATAAVAAFVPVPLDEEFRFGLDLLLTGLAQQRSRHEP</sequence>
<keyword evidence="1" id="KW-0678">Repressor</keyword>
<dbReference type="InterPro" id="IPR001647">
    <property type="entry name" value="HTH_TetR"/>
</dbReference>
<dbReference type="GO" id="GO:0046677">
    <property type="term" value="P:response to antibiotic"/>
    <property type="evidence" value="ECO:0007669"/>
    <property type="project" value="InterPro"/>
</dbReference>
<keyword evidence="4" id="KW-0804">Transcription</keyword>
<proteinExistence type="predicted"/>
<evidence type="ECO:0000313" key="8">
    <source>
        <dbReference type="EMBL" id="OIJ26378.1"/>
    </source>
</evidence>
<dbReference type="PRINTS" id="PR00400">
    <property type="entry name" value="TETREPRESSOR"/>
</dbReference>
<dbReference type="PANTHER" id="PTHR30055:SF151">
    <property type="entry name" value="TRANSCRIPTIONAL REGULATORY PROTEIN"/>
    <property type="match status" value="1"/>
</dbReference>
<dbReference type="InterPro" id="IPR036271">
    <property type="entry name" value="Tet_transcr_reg_TetR-rel_C_sf"/>
</dbReference>
<keyword evidence="2" id="KW-0805">Transcription regulation</keyword>
<feature type="region of interest" description="Disordered" evidence="6">
    <location>
        <begin position="1"/>
        <end position="20"/>
    </location>
</feature>
<dbReference type="Pfam" id="PF00440">
    <property type="entry name" value="TetR_N"/>
    <property type="match status" value="1"/>
</dbReference>
<dbReference type="InterPro" id="IPR004111">
    <property type="entry name" value="Repressor_TetR_C"/>
</dbReference>
<feature type="DNA-binding region" description="H-T-H motif" evidence="5">
    <location>
        <begin position="41"/>
        <end position="60"/>
    </location>
</feature>
<dbReference type="PRINTS" id="PR00455">
    <property type="entry name" value="HTHTETR"/>
</dbReference>
<evidence type="ECO:0000256" key="4">
    <source>
        <dbReference type="ARBA" id="ARBA00023163"/>
    </source>
</evidence>
<dbReference type="Gene3D" id="1.10.357.10">
    <property type="entry name" value="Tetracycline Repressor, domain 2"/>
    <property type="match status" value="1"/>
</dbReference>
<dbReference type="EMBL" id="JZDQ02000016">
    <property type="protein sequence ID" value="OIJ26378.1"/>
    <property type="molecule type" value="Genomic_DNA"/>
</dbReference>
<dbReference type="STRING" id="1844.UG56_012890"/>
<evidence type="ECO:0000256" key="1">
    <source>
        <dbReference type="ARBA" id="ARBA00022491"/>
    </source>
</evidence>
<dbReference type="SUPFAM" id="SSF48498">
    <property type="entry name" value="Tetracyclin repressor-like, C-terminal domain"/>
    <property type="match status" value="1"/>
</dbReference>
<dbReference type="AlphaFoldDB" id="A0A1J4N4E4"/>
<protein>
    <submittedName>
        <fullName evidence="8">TetR family transcriptional regulator</fullName>
    </submittedName>
</protein>
<dbReference type="GO" id="GO:0045892">
    <property type="term" value="P:negative regulation of DNA-templated transcription"/>
    <property type="evidence" value="ECO:0007669"/>
    <property type="project" value="InterPro"/>
</dbReference>
<name>A0A1J4N4E4_9ACTN</name>
<dbReference type="InterPro" id="IPR003012">
    <property type="entry name" value="Tet_transcr_reg_TetR"/>
</dbReference>
<evidence type="ECO:0000256" key="3">
    <source>
        <dbReference type="ARBA" id="ARBA00023125"/>
    </source>
</evidence>
<dbReference type="Proteomes" id="UP000033772">
    <property type="component" value="Unassembled WGS sequence"/>
</dbReference>
<evidence type="ECO:0000259" key="7">
    <source>
        <dbReference type="PROSITE" id="PS50977"/>
    </source>
</evidence>
<dbReference type="PROSITE" id="PS50977">
    <property type="entry name" value="HTH_TETR_2"/>
    <property type="match status" value="1"/>
</dbReference>
<keyword evidence="3 5" id="KW-0238">DNA-binding</keyword>
<dbReference type="OrthoDB" id="5242390at2"/>
<evidence type="ECO:0000256" key="5">
    <source>
        <dbReference type="PROSITE-ProRule" id="PRU00335"/>
    </source>
</evidence>
<evidence type="ECO:0000256" key="6">
    <source>
        <dbReference type="SAM" id="MobiDB-lite"/>
    </source>
</evidence>
<reference evidence="8" key="1">
    <citation type="submission" date="2016-10" db="EMBL/GenBank/DDBJ databases">
        <title>Draft Genome Sequence of Nocardioides luteus Strain BAFB, an Alkane-Degrading Bacterium Isolated from JP-7 Polluted Soil.</title>
        <authorList>
            <person name="Brown L."/>
            <person name="Ruiz O.N."/>
            <person name="Gunasekera T."/>
        </authorList>
    </citation>
    <scope>NUCLEOTIDE SEQUENCE [LARGE SCALE GENOMIC DNA]</scope>
    <source>
        <strain evidence="8">BAFB</strain>
    </source>
</reference>
<feature type="domain" description="HTH tetR-type" evidence="7">
    <location>
        <begin position="18"/>
        <end position="78"/>
    </location>
</feature>
<feature type="compositionally biased region" description="Low complexity" evidence="6">
    <location>
        <begin position="1"/>
        <end position="12"/>
    </location>
</feature>
<dbReference type="PANTHER" id="PTHR30055">
    <property type="entry name" value="HTH-TYPE TRANSCRIPTIONAL REGULATOR RUTR"/>
    <property type="match status" value="1"/>
</dbReference>
<dbReference type="GO" id="GO:0003700">
    <property type="term" value="F:DNA-binding transcription factor activity"/>
    <property type="evidence" value="ECO:0007669"/>
    <property type="project" value="TreeGrafter"/>
</dbReference>
<dbReference type="InterPro" id="IPR009057">
    <property type="entry name" value="Homeodomain-like_sf"/>
</dbReference>
<dbReference type="SUPFAM" id="SSF46689">
    <property type="entry name" value="Homeodomain-like"/>
    <property type="match status" value="1"/>
</dbReference>
<comment type="caution">
    <text evidence="8">The sequence shown here is derived from an EMBL/GenBank/DDBJ whole genome shotgun (WGS) entry which is preliminary data.</text>
</comment>